<accession>A0A9X1X9Q1</accession>
<reference evidence="4" key="1">
    <citation type="submission" date="2021-09" db="EMBL/GenBank/DDBJ databases">
        <title>Genome analysis of Fictibacillus sp. KIGAM418 isolated from marine sediment.</title>
        <authorList>
            <person name="Seo M.-J."/>
            <person name="Cho E.-S."/>
            <person name="Hwang C.Y."/>
        </authorList>
    </citation>
    <scope>NUCLEOTIDE SEQUENCE</scope>
    <source>
        <strain evidence="4">KIGAM418</strain>
    </source>
</reference>
<dbReference type="InterPro" id="IPR021878">
    <property type="entry name" value="TgpA_N"/>
</dbReference>
<evidence type="ECO:0000313" key="5">
    <source>
        <dbReference type="Proteomes" id="UP001139011"/>
    </source>
</evidence>
<feature type="transmembrane region" description="Helical" evidence="2">
    <location>
        <begin position="612"/>
        <end position="629"/>
    </location>
</feature>
<feature type="transmembrane region" description="Helical" evidence="2">
    <location>
        <begin position="12"/>
        <end position="29"/>
    </location>
</feature>
<dbReference type="Proteomes" id="UP001139011">
    <property type="component" value="Unassembled WGS sequence"/>
</dbReference>
<dbReference type="InterPro" id="IPR038765">
    <property type="entry name" value="Papain-like_cys_pep_sf"/>
</dbReference>
<dbReference type="InterPro" id="IPR052901">
    <property type="entry name" value="Bact_TGase-like"/>
</dbReference>
<comment type="caution">
    <text evidence="4">The sequence shown here is derived from an EMBL/GenBank/DDBJ whole genome shotgun (WGS) entry which is preliminary data.</text>
</comment>
<dbReference type="Gene3D" id="3.10.620.30">
    <property type="match status" value="1"/>
</dbReference>
<feature type="compositionally biased region" description="Basic and acidic residues" evidence="1">
    <location>
        <begin position="583"/>
        <end position="594"/>
    </location>
</feature>
<feature type="transmembrane region" description="Helical" evidence="2">
    <location>
        <begin position="143"/>
        <end position="163"/>
    </location>
</feature>
<keyword evidence="5" id="KW-1185">Reference proteome</keyword>
<feature type="region of interest" description="Disordered" evidence="1">
    <location>
        <begin position="569"/>
        <end position="600"/>
    </location>
</feature>
<evidence type="ECO:0000256" key="1">
    <source>
        <dbReference type="SAM" id="MobiDB-lite"/>
    </source>
</evidence>
<dbReference type="RefSeq" id="WP_248251179.1">
    <property type="nucleotide sequence ID" value="NZ_JAIWJX010000002.1"/>
</dbReference>
<keyword evidence="2" id="KW-1133">Transmembrane helix</keyword>
<keyword evidence="2" id="KW-0812">Transmembrane</keyword>
<evidence type="ECO:0000313" key="4">
    <source>
        <dbReference type="EMBL" id="MCK6255338.1"/>
    </source>
</evidence>
<dbReference type="InterPro" id="IPR025403">
    <property type="entry name" value="TgpA-like_C"/>
</dbReference>
<name>A0A9X1X9Q1_9BACL</name>
<feature type="transmembrane region" description="Helical" evidence="2">
    <location>
        <begin position="41"/>
        <end position="59"/>
    </location>
</feature>
<dbReference type="AlphaFoldDB" id="A0A9X1X9Q1"/>
<gene>
    <name evidence="4" type="ORF">LCY76_01675</name>
</gene>
<keyword evidence="2" id="KW-0472">Membrane</keyword>
<organism evidence="4 5">
    <name type="scientific">Fictibacillus marinisediminis</name>
    <dbReference type="NCBI Taxonomy" id="2878389"/>
    <lineage>
        <taxon>Bacteria</taxon>
        <taxon>Bacillati</taxon>
        <taxon>Bacillota</taxon>
        <taxon>Bacilli</taxon>
        <taxon>Bacillales</taxon>
        <taxon>Fictibacillaceae</taxon>
        <taxon>Fictibacillus</taxon>
    </lineage>
</organism>
<proteinExistence type="predicted"/>
<evidence type="ECO:0000259" key="3">
    <source>
        <dbReference type="SMART" id="SM00460"/>
    </source>
</evidence>
<feature type="domain" description="Transglutaminase-like" evidence="3">
    <location>
        <begin position="481"/>
        <end position="555"/>
    </location>
</feature>
<dbReference type="SMART" id="SM00460">
    <property type="entry name" value="TGc"/>
    <property type="match status" value="1"/>
</dbReference>
<dbReference type="EMBL" id="JAIWJX010000002">
    <property type="protein sequence ID" value="MCK6255338.1"/>
    <property type="molecule type" value="Genomic_DNA"/>
</dbReference>
<feature type="transmembrane region" description="Helical" evidence="2">
    <location>
        <begin position="71"/>
        <end position="95"/>
    </location>
</feature>
<feature type="transmembrane region" description="Helical" evidence="2">
    <location>
        <begin position="169"/>
        <end position="189"/>
    </location>
</feature>
<evidence type="ECO:0000256" key="2">
    <source>
        <dbReference type="SAM" id="Phobius"/>
    </source>
</evidence>
<feature type="transmembrane region" description="Helical" evidence="2">
    <location>
        <begin position="115"/>
        <end position="136"/>
    </location>
</feature>
<dbReference type="Pfam" id="PF13559">
    <property type="entry name" value="DUF4129"/>
    <property type="match status" value="1"/>
</dbReference>
<dbReference type="InterPro" id="IPR002931">
    <property type="entry name" value="Transglutaminase-like"/>
</dbReference>
<dbReference type="Pfam" id="PF01841">
    <property type="entry name" value="Transglut_core"/>
    <property type="match status" value="1"/>
</dbReference>
<dbReference type="Pfam" id="PF11992">
    <property type="entry name" value="TgpA_N"/>
    <property type="match status" value="1"/>
</dbReference>
<dbReference type="SUPFAM" id="SSF54001">
    <property type="entry name" value="Cysteine proteinases"/>
    <property type="match status" value="1"/>
</dbReference>
<dbReference type="PANTHER" id="PTHR42736">
    <property type="entry name" value="PROTEIN-GLUTAMINE GAMMA-GLUTAMYLTRANSFERASE"/>
    <property type="match status" value="1"/>
</dbReference>
<feature type="transmembrane region" description="Helical" evidence="2">
    <location>
        <begin position="201"/>
        <end position="223"/>
    </location>
</feature>
<protein>
    <submittedName>
        <fullName evidence="4">Transglutaminase domain-containing protein</fullName>
    </submittedName>
</protein>
<dbReference type="PANTHER" id="PTHR42736:SF1">
    <property type="entry name" value="PROTEIN-GLUTAMINE GAMMA-GLUTAMYLTRANSFERASE"/>
    <property type="match status" value="1"/>
</dbReference>
<sequence>MQAFKNNRPSPIYSLVLYALGFMLLWEWLRPLTQITSTEDTQVFVVFTAFLFIITYFKLPVWLSFPIKLIALLYAVHALYYPDVFLSFQWVPHLIGDLESNLMFIWNQEWTEMSSLSRSLLFFVLLWLVSYLMHYWLIQAKRIFLFLFITVLYITVLDTFTPYDAKMAIVRTVFIGLVLVGILRIMKIVETEGFSLMKGRFPIMWMVPLTVVIALSSTLGLLAPKASPQWPDPVPFIASMSDKGEEGSGINSKFARIGYGTNDSHLGGPFEFDYKEVFTATVKEKHYWRVETKDAYTGKGWENSFSPEFHALNPQSVEYTAPISSLIEPGGAQMMKEKATIKMAKTYPFILSPGVITSIQAKKNVNFMLDPLTGKIDTMSGGDPTRLKKYQMEYELPQYDEKKLQESSQSYPQYVTEYYLQLPKELPLRVKKLAASIVKNAENPYDKAKAVENYFSLNNFGYDTVDVREPKKNEDYVDKFLFDAKKGYCDNFSTSMIVLLRSVGIPARWVKGFTYGEYQETKNMNKTYKVTNANAHSWPEVYFSGVGWVPFEPTRGFSNPSQIEEEVKSAAASVAPPVKKKNKQEVQPDEKDQSASKGQNGDGILANLGKSLLYAIPLIFAAALLALVFRKKWLRQYYIWRFRRRKGTGTFADAYDRLLWLAQLYGLKKDPSDTLREYAVYVDRSLDTRDMRMLTSAYESQQYGKRQTADQWTDTNKELWENLIKKLRG</sequence>